<dbReference type="InterPro" id="IPR000771">
    <property type="entry name" value="FBA_II"/>
</dbReference>
<dbReference type="PANTHER" id="PTHR30304:SF0">
    <property type="entry name" value="D-TAGATOSE-1,6-BISPHOSPHATE ALDOLASE SUBUNIT GATY-RELATED"/>
    <property type="match status" value="1"/>
</dbReference>
<feature type="non-terminal residue" evidence="1">
    <location>
        <position position="291"/>
    </location>
</feature>
<sequence length="291" mass="32521">MIMDLLETVKNAERNKKAVAHFNVANLEMLKAISHVAEKFGVPVIVGVSEGERAYMGVHHIADLIRSYNEEHHTKQGYHLFLNADHTHSLENVEKAVRAGFDALVFDAADKSFEENIELTAEAVQRARSIRQNIIVEGELGYIGQSSRLLDTLPEGATVMLEDLPTAEQIREFVERTGVDMVAPAVGNVHGMFRSTQNPEIQIERILEIKSVVEAPLVLHGGSGITDEAFILAIDAGMSVVHISTELRRAWRTAWEQAMQDNPDEIASYKMIPSVLSAMEKVIERRVKLFW</sequence>
<evidence type="ECO:0008006" key="2">
    <source>
        <dbReference type="Google" id="ProtNLM"/>
    </source>
</evidence>
<comment type="caution">
    <text evidence="1">The sequence shown here is derived from an EMBL/GenBank/DDBJ whole genome shotgun (WGS) entry which is preliminary data.</text>
</comment>
<dbReference type="GO" id="GO:0005975">
    <property type="term" value="P:carbohydrate metabolic process"/>
    <property type="evidence" value="ECO:0007669"/>
    <property type="project" value="InterPro"/>
</dbReference>
<organism evidence="1">
    <name type="scientific">marine sediment metagenome</name>
    <dbReference type="NCBI Taxonomy" id="412755"/>
    <lineage>
        <taxon>unclassified sequences</taxon>
        <taxon>metagenomes</taxon>
        <taxon>ecological metagenomes</taxon>
    </lineage>
</organism>
<proteinExistence type="predicted"/>
<dbReference type="AlphaFoldDB" id="A0A0F8ZPH7"/>
<dbReference type="PANTHER" id="PTHR30304">
    <property type="entry name" value="D-TAGATOSE-1,6-BISPHOSPHATE ALDOLASE"/>
    <property type="match status" value="1"/>
</dbReference>
<dbReference type="InterPro" id="IPR013785">
    <property type="entry name" value="Aldolase_TIM"/>
</dbReference>
<reference evidence="1" key="1">
    <citation type="journal article" date="2015" name="Nature">
        <title>Complex archaea that bridge the gap between prokaryotes and eukaryotes.</title>
        <authorList>
            <person name="Spang A."/>
            <person name="Saw J.H."/>
            <person name="Jorgensen S.L."/>
            <person name="Zaremba-Niedzwiedzka K."/>
            <person name="Martijn J."/>
            <person name="Lind A.E."/>
            <person name="van Eijk R."/>
            <person name="Schleper C."/>
            <person name="Guy L."/>
            <person name="Ettema T.J."/>
        </authorList>
    </citation>
    <scope>NUCLEOTIDE SEQUENCE</scope>
</reference>
<dbReference type="InterPro" id="IPR050246">
    <property type="entry name" value="Class_II_FBP_aldolase"/>
</dbReference>
<gene>
    <name evidence="1" type="ORF">LCGC14_2669780</name>
</gene>
<dbReference type="EMBL" id="LAZR01046781">
    <property type="protein sequence ID" value="KKK95738.1"/>
    <property type="molecule type" value="Genomic_DNA"/>
</dbReference>
<protein>
    <recommendedName>
        <fullName evidence="2">Tagatose-bisphosphate aldolase</fullName>
    </recommendedName>
</protein>
<accession>A0A0F8ZPH7</accession>
<dbReference type="Gene3D" id="3.20.20.70">
    <property type="entry name" value="Aldolase class I"/>
    <property type="match status" value="1"/>
</dbReference>
<dbReference type="PIRSF" id="PIRSF001359">
    <property type="entry name" value="F_bP_aldolase_II"/>
    <property type="match status" value="1"/>
</dbReference>
<dbReference type="GO" id="GO:0008270">
    <property type="term" value="F:zinc ion binding"/>
    <property type="evidence" value="ECO:0007669"/>
    <property type="project" value="InterPro"/>
</dbReference>
<dbReference type="Pfam" id="PF01116">
    <property type="entry name" value="F_bP_aldolase"/>
    <property type="match status" value="1"/>
</dbReference>
<dbReference type="SUPFAM" id="SSF51569">
    <property type="entry name" value="Aldolase"/>
    <property type="match status" value="1"/>
</dbReference>
<dbReference type="GO" id="GO:0016832">
    <property type="term" value="F:aldehyde-lyase activity"/>
    <property type="evidence" value="ECO:0007669"/>
    <property type="project" value="InterPro"/>
</dbReference>
<evidence type="ECO:0000313" key="1">
    <source>
        <dbReference type="EMBL" id="KKK95738.1"/>
    </source>
</evidence>
<name>A0A0F8ZPH7_9ZZZZ</name>